<dbReference type="RefSeq" id="WP_099243929.1">
    <property type="nucleotide sequence ID" value="NZ_FXXP01000001.1"/>
</dbReference>
<dbReference type="PANTHER" id="PTHR43459">
    <property type="entry name" value="ENOYL-COA HYDRATASE"/>
    <property type="match status" value="1"/>
</dbReference>
<dbReference type="PROSITE" id="PS00166">
    <property type="entry name" value="ENOYL_COA_HYDRATASE"/>
    <property type="match status" value="1"/>
</dbReference>
<dbReference type="Proteomes" id="UP000225972">
    <property type="component" value="Unassembled WGS sequence"/>
</dbReference>
<proteinExistence type="inferred from homology"/>
<name>A0A238JCC9_9RHOB</name>
<dbReference type="InterPro" id="IPR018376">
    <property type="entry name" value="Enoyl-CoA_hyd/isom_CS"/>
</dbReference>
<dbReference type="InterPro" id="IPR014748">
    <property type="entry name" value="Enoyl-CoA_hydra_C"/>
</dbReference>
<comment type="similarity">
    <text evidence="1 2">Belongs to the enoyl-CoA hydratase/isomerase family.</text>
</comment>
<protein>
    <submittedName>
        <fullName evidence="3">1,2-epoxyphenylacetyl-CoA isomerase</fullName>
        <ecNumber evidence="3">5.3.3.18</ecNumber>
    </submittedName>
</protein>
<keyword evidence="3" id="KW-0413">Isomerase</keyword>
<dbReference type="EC" id="5.3.3.18" evidence="3"/>
<evidence type="ECO:0000313" key="4">
    <source>
        <dbReference type="Proteomes" id="UP000225972"/>
    </source>
</evidence>
<reference evidence="4" key="1">
    <citation type="submission" date="2017-05" db="EMBL/GenBank/DDBJ databases">
        <authorList>
            <person name="Rodrigo-Torres L."/>
            <person name="Arahal R. D."/>
            <person name="Lucena T."/>
        </authorList>
    </citation>
    <scope>NUCLEOTIDE SEQUENCE [LARGE SCALE GENOMIC DNA]</scope>
    <source>
        <strain evidence="4">CECT 8649</strain>
    </source>
</reference>
<dbReference type="AlphaFoldDB" id="A0A238JCC9"/>
<dbReference type="NCBIfam" id="NF005700">
    <property type="entry name" value="PRK07511.1"/>
    <property type="match status" value="1"/>
</dbReference>
<dbReference type="GO" id="GO:0016853">
    <property type="term" value="F:isomerase activity"/>
    <property type="evidence" value="ECO:0007669"/>
    <property type="project" value="UniProtKB-KW"/>
</dbReference>
<dbReference type="Pfam" id="PF00378">
    <property type="entry name" value="ECH_1"/>
    <property type="match status" value="1"/>
</dbReference>
<organism evidence="3 4">
    <name type="scientific">Pelagimonas phthalicica</name>
    <dbReference type="NCBI Taxonomy" id="1037362"/>
    <lineage>
        <taxon>Bacteria</taxon>
        <taxon>Pseudomonadati</taxon>
        <taxon>Pseudomonadota</taxon>
        <taxon>Alphaproteobacteria</taxon>
        <taxon>Rhodobacterales</taxon>
        <taxon>Roseobacteraceae</taxon>
        <taxon>Pelagimonas</taxon>
    </lineage>
</organism>
<evidence type="ECO:0000313" key="3">
    <source>
        <dbReference type="EMBL" id="SMX27622.1"/>
    </source>
</evidence>
<dbReference type="InterPro" id="IPR029045">
    <property type="entry name" value="ClpP/crotonase-like_dom_sf"/>
</dbReference>
<dbReference type="InterPro" id="IPR001753">
    <property type="entry name" value="Enoyl-CoA_hydra/iso"/>
</dbReference>
<accession>A0A238JCC9</accession>
<evidence type="ECO:0000256" key="2">
    <source>
        <dbReference type="RuleBase" id="RU003707"/>
    </source>
</evidence>
<gene>
    <name evidence="3" type="primary">paaG_3</name>
    <name evidence="3" type="ORF">TRP8649_01728</name>
</gene>
<dbReference type="SUPFAM" id="SSF52096">
    <property type="entry name" value="ClpP/crotonase"/>
    <property type="match status" value="1"/>
</dbReference>
<sequence>MNVRLEQVGSCLILHNRSEKRGAISVELYQAIQEACARADDGSVRSIILAGGAFFCAGGDLDLLAKRAELPLDERRALIERLHDTIRAMMACPVPIIAAVEGGAAGAGLSITLACDFVVAAEQAQFTAAYIKAGLTPDGGLTHFLSLALPRQLVMELCLLAQPISAERLANFGVVTTLVPKGQAFDQAQALAAELAQGPAQAQSRIRNLLNAAPNQTLSQQLDCEADFMAEAQGGAEAACGIRAFLEKRQPEFPT</sequence>
<dbReference type="PANTHER" id="PTHR43459:SF1">
    <property type="entry name" value="EG:BACN32G11.4 PROTEIN"/>
    <property type="match status" value="1"/>
</dbReference>
<dbReference type="Gene3D" id="3.90.226.10">
    <property type="entry name" value="2-enoyl-CoA Hydratase, Chain A, domain 1"/>
    <property type="match status" value="1"/>
</dbReference>
<dbReference type="NCBIfam" id="NF046063">
    <property type="entry name" value="oxepin_alt"/>
    <property type="match status" value="1"/>
</dbReference>
<keyword evidence="4" id="KW-1185">Reference proteome</keyword>
<dbReference type="EMBL" id="FXXP01000001">
    <property type="protein sequence ID" value="SMX27622.1"/>
    <property type="molecule type" value="Genomic_DNA"/>
</dbReference>
<dbReference type="OrthoDB" id="7619812at2"/>
<dbReference type="CDD" id="cd06558">
    <property type="entry name" value="crotonase-like"/>
    <property type="match status" value="1"/>
</dbReference>
<evidence type="ECO:0000256" key="1">
    <source>
        <dbReference type="ARBA" id="ARBA00005254"/>
    </source>
</evidence>
<dbReference type="Gene3D" id="1.10.12.10">
    <property type="entry name" value="Lyase 2-enoyl-coa Hydratase, Chain A, domain 2"/>
    <property type="match status" value="1"/>
</dbReference>